<keyword evidence="2" id="KW-1185">Reference proteome</keyword>
<organism evidence="1 2">
    <name type="scientific">Babesia bigemina</name>
    <dbReference type="NCBI Taxonomy" id="5866"/>
    <lineage>
        <taxon>Eukaryota</taxon>
        <taxon>Sar</taxon>
        <taxon>Alveolata</taxon>
        <taxon>Apicomplexa</taxon>
        <taxon>Aconoidasida</taxon>
        <taxon>Piroplasmida</taxon>
        <taxon>Babesiidae</taxon>
        <taxon>Babesia</taxon>
    </lineage>
</organism>
<dbReference type="EMBL" id="LK391708">
    <property type="protein sequence ID" value="CDR95885.1"/>
    <property type="molecule type" value="Genomic_DNA"/>
</dbReference>
<reference evidence="2" key="1">
    <citation type="submission" date="2014-06" db="EMBL/GenBank/DDBJ databases">
        <authorList>
            <person name="Aslett M."/>
            <person name="De Silva N."/>
        </authorList>
    </citation>
    <scope>NUCLEOTIDE SEQUENCE [LARGE SCALE GENOMIC DNA]</scope>
    <source>
        <strain evidence="2">Bond</strain>
    </source>
</reference>
<dbReference type="Gene3D" id="2.130.10.10">
    <property type="entry name" value="YVTN repeat-like/Quinoprotein amine dehydrogenase"/>
    <property type="match status" value="1"/>
</dbReference>
<dbReference type="VEuPathDB" id="PiroplasmaDB:BBBOND_0210380"/>
<dbReference type="GeneID" id="24564426"/>
<proteinExistence type="predicted"/>
<evidence type="ECO:0000313" key="2">
    <source>
        <dbReference type="Proteomes" id="UP000033188"/>
    </source>
</evidence>
<dbReference type="Proteomes" id="UP000033188">
    <property type="component" value="Chromosome 2"/>
</dbReference>
<dbReference type="KEGG" id="bbig:BBBOND_0210380"/>
<dbReference type="InterPro" id="IPR036322">
    <property type="entry name" value="WD40_repeat_dom_sf"/>
</dbReference>
<evidence type="ECO:0000313" key="1">
    <source>
        <dbReference type="EMBL" id="CDR95885.1"/>
    </source>
</evidence>
<sequence>MDVSYETGACRVNNLNDSAPRDPYALQSSVTYPTEAPVEDSEPASAPQCNSVIVAGGTIDGYLYIWRFDWDVMCRTAGAKDDFSPFFSQMIPIFVDPQDDEPSHRIVSLHFLPSPQSYLLAIALYMGTVVTWDIRNGTLEGEINAYYTVNRPVTIARWTENKQFIIIGGPSVMCVEWASKVGMTALSYDRVSRVACSGSCDNICWSVDSSANFVYLVYDDGLFVQAPVVALTKRNVQDVVTSYLWEPFVKEDEPVASVADVDTQDPMAAAQELAELQFKMDMNSIRTHGVCVTRNGSRFRGARKGKVESDRVIRNKVYSHHCVKARSVLFSEFRLSFMAYGGHTGLLHVIIKHS</sequence>
<accession>A0A061DD24</accession>
<dbReference type="RefSeq" id="XP_012768071.1">
    <property type="nucleotide sequence ID" value="XM_012912617.1"/>
</dbReference>
<name>A0A061DD24_BABBI</name>
<dbReference type="OrthoDB" id="366152at2759"/>
<dbReference type="SUPFAM" id="SSF50978">
    <property type="entry name" value="WD40 repeat-like"/>
    <property type="match status" value="1"/>
</dbReference>
<dbReference type="InterPro" id="IPR015943">
    <property type="entry name" value="WD40/YVTN_repeat-like_dom_sf"/>
</dbReference>
<gene>
    <name evidence="1" type="ORF">BBBOND_0210380</name>
</gene>
<protein>
    <submittedName>
        <fullName evidence="1">Uncharacterized protein</fullName>
    </submittedName>
</protein>
<dbReference type="AlphaFoldDB" id="A0A061DD24"/>